<evidence type="ECO:0000313" key="2">
    <source>
        <dbReference type="EMBL" id="EFK96403.1"/>
    </source>
</evidence>
<reference evidence="2" key="2">
    <citation type="journal article" date="2011" name="Microb. Ecol.">
        <title>Taxonomic and Functional Metagenomic Profiling of the Microbial Community in the Anoxic Sediment of a Sub-saline Shallow Lake (Laguna de Carrizo, Central Spain).</title>
        <authorList>
            <person name="Ferrer M."/>
            <person name="Guazzaroni M.E."/>
            <person name="Richter M."/>
            <person name="Garcia-Salamanca A."/>
            <person name="Yarza P."/>
            <person name="Suarez-Suarez A."/>
            <person name="Solano J."/>
            <person name="Alcaide M."/>
            <person name="van Dillewijn P."/>
            <person name="Molina-Henares M.A."/>
            <person name="Lopez-Cortes N."/>
            <person name="Al-Ramahi Y."/>
            <person name="Guerrero C."/>
            <person name="Acosta A."/>
            <person name="de Eugenio L.I."/>
            <person name="Martinez V."/>
            <person name="Marques S."/>
            <person name="Rojo F."/>
            <person name="Santero E."/>
            <person name="Genilloud O."/>
            <person name="Perez-Perez J."/>
            <person name="Rossello-Mora R."/>
            <person name="Ramos J.L."/>
        </authorList>
    </citation>
    <scope>NUCLEOTIDE SEQUENCE</scope>
</reference>
<gene>
    <name evidence="2" type="ORF">LDC_1572</name>
</gene>
<comment type="caution">
    <text evidence="2">The sequence shown here is derived from an EMBL/GenBank/DDBJ whole genome shotgun (WGS) entry which is preliminary data.</text>
</comment>
<proteinExistence type="predicted"/>
<accession>D9PJ63</accession>
<keyword evidence="1" id="KW-0472">Membrane</keyword>
<organism evidence="2">
    <name type="scientific">sediment metagenome</name>
    <dbReference type="NCBI Taxonomy" id="749907"/>
    <lineage>
        <taxon>unclassified sequences</taxon>
        <taxon>metagenomes</taxon>
        <taxon>ecological metagenomes</taxon>
    </lineage>
</organism>
<dbReference type="EMBL" id="ADZX01000497">
    <property type="protein sequence ID" value="EFK96403.1"/>
    <property type="molecule type" value="Genomic_DNA"/>
</dbReference>
<name>D9PJ63_9ZZZZ</name>
<reference evidence="2" key="1">
    <citation type="submission" date="2010-07" db="EMBL/GenBank/DDBJ databases">
        <authorList>
            <consortium name="CONSOLIDER consortium CSD2007-00005"/>
            <person name="Guazzaroni M.-E."/>
            <person name="Richter M."/>
            <person name="Garcia-Salamanca A."/>
            <person name="Yarza P."/>
            <person name="Ferrer M."/>
        </authorList>
    </citation>
    <scope>NUCLEOTIDE SEQUENCE</scope>
</reference>
<keyword evidence="1" id="KW-1133">Transmembrane helix</keyword>
<protein>
    <submittedName>
        <fullName evidence="2">Uncharacterized protein</fullName>
    </submittedName>
</protein>
<dbReference type="AlphaFoldDB" id="D9PJ63"/>
<keyword evidence="1" id="KW-0812">Transmembrane</keyword>
<feature type="transmembrane region" description="Helical" evidence="1">
    <location>
        <begin position="6"/>
        <end position="23"/>
    </location>
</feature>
<evidence type="ECO:0000256" key="1">
    <source>
        <dbReference type="SAM" id="Phobius"/>
    </source>
</evidence>
<sequence length="64" mass="7115">MLLNLIIVAFVMNFSMFFGRVIIDAGNFTSSIFYSLISIESKNSDGETRDFFAPARAILGQEST</sequence>